<dbReference type="SUPFAM" id="SSF53474">
    <property type="entry name" value="alpha/beta-Hydrolases"/>
    <property type="match status" value="1"/>
</dbReference>
<evidence type="ECO:0000313" key="5">
    <source>
        <dbReference type="EMBL" id="EQC40880.1"/>
    </source>
</evidence>
<organism evidence="5 6">
    <name type="scientific">Saprolegnia diclina (strain VS20)</name>
    <dbReference type="NCBI Taxonomy" id="1156394"/>
    <lineage>
        <taxon>Eukaryota</taxon>
        <taxon>Sar</taxon>
        <taxon>Stramenopiles</taxon>
        <taxon>Oomycota</taxon>
        <taxon>Saprolegniomycetes</taxon>
        <taxon>Saprolegniales</taxon>
        <taxon>Saprolegniaceae</taxon>
        <taxon>Saprolegnia</taxon>
    </lineage>
</organism>
<keyword evidence="3" id="KW-0732">Signal</keyword>
<dbReference type="OMA" id="GLTYPHK"/>
<dbReference type="GeneID" id="19942672"/>
<dbReference type="VEuPathDB" id="FungiDB:SDRG_01945"/>
<dbReference type="InterPro" id="IPR050565">
    <property type="entry name" value="LYPA1-2/EST-like"/>
</dbReference>
<protein>
    <recommendedName>
        <fullName evidence="4">Phospholipase/carboxylesterase/thioesterase domain-containing protein</fullName>
    </recommendedName>
</protein>
<dbReference type="RefSeq" id="XP_008605724.1">
    <property type="nucleotide sequence ID" value="XM_008607502.1"/>
</dbReference>
<dbReference type="InterPro" id="IPR003140">
    <property type="entry name" value="PLipase/COase/thioEstase"/>
</dbReference>
<evidence type="ECO:0000256" key="3">
    <source>
        <dbReference type="SAM" id="SignalP"/>
    </source>
</evidence>
<proteinExistence type="inferred from homology"/>
<dbReference type="GO" id="GO:0008474">
    <property type="term" value="F:palmitoyl-(protein) hydrolase activity"/>
    <property type="evidence" value="ECO:0007669"/>
    <property type="project" value="TreeGrafter"/>
</dbReference>
<dbReference type="AlphaFoldDB" id="T0R3F3"/>
<dbReference type="OrthoDB" id="2418081at2759"/>
<dbReference type="InterPro" id="IPR029058">
    <property type="entry name" value="AB_hydrolase_fold"/>
</dbReference>
<dbReference type="STRING" id="1156394.T0R3F3"/>
<dbReference type="Gene3D" id="3.40.50.1820">
    <property type="entry name" value="alpha/beta hydrolase"/>
    <property type="match status" value="1"/>
</dbReference>
<dbReference type="eggNOG" id="KOG2112">
    <property type="taxonomic scope" value="Eukaryota"/>
</dbReference>
<reference evidence="5 6" key="1">
    <citation type="submission" date="2012-04" db="EMBL/GenBank/DDBJ databases">
        <title>The Genome Sequence of Saprolegnia declina VS20.</title>
        <authorList>
            <consortium name="The Broad Institute Genome Sequencing Platform"/>
            <person name="Russ C."/>
            <person name="Nusbaum C."/>
            <person name="Tyler B."/>
            <person name="van West P."/>
            <person name="Dieguez-Uribeondo J."/>
            <person name="de Bruijn I."/>
            <person name="Tripathy S."/>
            <person name="Jiang R."/>
            <person name="Young S.K."/>
            <person name="Zeng Q."/>
            <person name="Gargeya S."/>
            <person name="Fitzgerald M."/>
            <person name="Haas B."/>
            <person name="Abouelleil A."/>
            <person name="Alvarado L."/>
            <person name="Arachchi H.M."/>
            <person name="Berlin A."/>
            <person name="Chapman S.B."/>
            <person name="Goldberg J."/>
            <person name="Griggs A."/>
            <person name="Gujja S."/>
            <person name="Hansen M."/>
            <person name="Howarth C."/>
            <person name="Imamovic A."/>
            <person name="Larimer J."/>
            <person name="McCowen C."/>
            <person name="Montmayeur A."/>
            <person name="Murphy C."/>
            <person name="Neiman D."/>
            <person name="Pearson M."/>
            <person name="Priest M."/>
            <person name="Roberts A."/>
            <person name="Saif S."/>
            <person name="Shea T."/>
            <person name="Sisk P."/>
            <person name="Sykes S."/>
            <person name="Wortman J."/>
            <person name="Nusbaum C."/>
            <person name="Birren B."/>
        </authorList>
    </citation>
    <scope>NUCLEOTIDE SEQUENCE [LARGE SCALE GENOMIC DNA]</scope>
    <source>
        <strain evidence="5 6">VS20</strain>
    </source>
</reference>
<keyword evidence="2" id="KW-0378">Hydrolase</keyword>
<dbReference type="Proteomes" id="UP000030762">
    <property type="component" value="Unassembled WGS sequence"/>
</dbReference>
<dbReference type="GO" id="GO:0005737">
    <property type="term" value="C:cytoplasm"/>
    <property type="evidence" value="ECO:0007669"/>
    <property type="project" value="TreeGrafter"/>
</dbReference>
<dbReference type="EMBL" id="JH767135">
    <property type="protein sequence ID" value="EQC40880.1"/>
    <property type="molecule type" value="Genomic_DNA"/>
</dbReference>
<feature type="signal peptide" evidence="3">
    <location>
        <begin position="1"/>
        <end position="20"/>
    </location>
</feature>
<name>T0R3F3_SAPDV</name>
<feature type="domain" description="Phospholipase/carboxylesterase/thioesterase" evidence="4">
    <location>
        <begin position="26"/>
        <end position="229"/>
    </location>
</feature>
<dbReference type="PANTHER" id="PTHR10655:SF17">
    <property type="entry name" value="LYSOPHOSPHOLIPASE-LIKE PROTEIN 1"/>
    <property type="match status" value="1"/>
</dbReference>
<feature type="chain" id="PRO_5004570377" description="Phospholipase/carboxylesterase/thioesterase domain-containing protein" evidence="3">
    <location>
        <begin position="21"/>
        <end position="232"/>
    </location>
</feature>
<dbReference type="GO" id="GO:0052689">
    <property type="term" value="F:carboxylic ester hydrolase activity"/>
    <property type="evidence" value="ECO:0007669"/>
    <property type="project" value="TreeGrafter"/>
</dbReference>
<comment type="similarity">
    <text evidence="1">Belongs to the AB hydrolase superfamily. AB hydrolase 2 family.</text>
</comment>
<evidence type="ECO:0000259" key="4">
    <source>
        <dbReference type="Pfam" id="PF02230"/>
    </source>
</evidence>
<keyword evidence="6" id="KW-1185">Reference proteome</keyword>
<accession>T0R3F3</accession>
<sequence length="232" mass="24700">MIGLGFVVLSFLLCVTTTMATTTTCARAGVIWLHGLGDSGAGWTFLQDELSSLRHITWKFPNAPNRPVYLAGGQRMPAWFDLKDIPVAPNSVREETLDGILDSVATVRALVQELQAEGIPAERIVIGGFSQGACTAVLAGLLSDAPIAGIVAFSGWLPHEDFLGSLPTSSHPVLVGHGTSDDKVAYPLGKGLADRLSSLGHKTTFKTYPGMGHTASMEEIADLRQWFSTVLP</sequence>
<evidence type="ECO:0000256" key="1">
    <source>
        <dbReference type="ARBA" id="ARBA00006499"/>
    </source>
</evidence>
<dbReference type="PANTHER" id="PTHR10655">
    <property type="entry name" value="LYSOPHOSPHOLIPASE-RELATED"/>
    <property type="match status" value="1"/>
</dbReference>
<gene>
    <name evidence="5" type="ORF">SDRG_01945</name>
</gene>
<dbReference type="Pfam" id="PF02230">
    <property type="entry name" value="Abhydrolase_2"/>
    <property type="match status" value="1"/>
</dbReference>
<evidence type="ECO:0000256" key="2">
    <source>
        <dbReference type="ARBA" id="ARBA00022801"/>
    </source>
</evidence>
<evidence type="ECO:0000313" key="6">
    <source>
        <dbReference type="Proteomes" id="UP000030762"/>
    </source>
</evidence>
<dbReference type="InParanoid" id="T0R3F3"/>